<evidence type="ECO:0000313" key="1">
    <source>
        <dbReference type="EnsemblPlants" id="OBART10G12760.1"/>
    </source>
</evidence>
<reference evidence="1" key="1">
    <citation type="journal article" date="2009" name="Rice">
        <title>De Novo Next Generation Sequencing of Plant Genomes.</title>
        <authorList>
            <person name="Rounsley S."/>
            <person name="Marri P.R."/>
            <person name="Yu Y."/>
            <person name="He R."/>
            <person name="Sisneros N."/>
            <person name="Goicoechea J.L."/>
            <person name="Lee S.J."/>
            <person name="Angelova A."/>
            <person name="Kudrna D."/>
            <person name="Luo M."/>
            <person name="Affourtit J."/>
            <person name="Desany B."/>
            <person name="Knight J."/>
            <person name="Niazi F."/>
            <person name="Egholm M."/>
            <person name="Wing R.A."/>
        </authorList>
    </citation>
    <scope>NUCLEOTIDE SEQUENCE [LARGE SCALE GENOMIC DNA]</scope>
    <source>
        <strain evidence="1">cv. IRGC 105608</strain>
    </source>
</reference>
<dbReference type="Gramene" id="OBART10G12760.1">
    <property type="protein sequence ID" value="OBART10G12760.1"/>
    <property type="gene ID" value="OBART10G12760"/>
</dbReference>
<sequence length="61" mass="7288">MAPESSFDDRSRDSRFFKLPMFPGISPENALLERSKNCRFCKYHKQSDSFPVSWLFDRIRI</sequence>
<dbReference type="HOGENOM" id="CLU_2926247_0_0_1"/>
<dbReference type="Proteomes" id="UP000026960">
    <property type="component" value="Chromosome 10"/>
</dbReference>
<dbReference type="AlphaFoldDB" id="A0A0D3HEJ2"/>
<reference evidence="1" key="2">
    <citation type="submission" date="2015-03" db="UniProtKB">
        <authorList>
            <consortium name="EnsemblPlants"/>
        </authorList>
    </citation>
    <scope>IDENTIFICATION</scope>
</reference>
<organism evidence="1">
    <name type="scientific">Oryza barthii</name>
    <dbReference type="NCBI Taxonomy" id="65489"/>
    <lineage>
        <taxon>Eukaryota</taxon>
        <taxon>Viridiplantae</taxon>
        <taxon>Streptophyta</taxon>
        <taxon>Embryophyta</taxon>
        <taxon>Tracheophyta</taxon>
        <taxon>Spermatophyta</taxon>
        <taxon>Magnoliopsida</taxon>
        <taxon>Liliopsida</taxon>
        <taxon>Poales</taxon>
        <taxon>Poaceae</taxon>
        <taxon>BOP clade</taxon>
        <taxon>Oryzoideae</taxon>
        <taxon>Oryzeae</taxon>
        <taxon>Oryzinae</taxon>
        <taxon>Oryza</taxon>
    </lineage>
</organism>
<accession>A0A0D3HEJ2</accession>
<proteinExistence type="predicted"/>
<keyword evidence="2" id="KW-1185">Reference proteome</keyword>
<name>A0A0D3HEJ2_9ORYZ</name>
<evidence type="ECO:0000313" key="2">
    <source>
        <dbReference type="Proteomes" id="UP000026960"/>
    </source>
</evidence>
<protein>
    <submittedName>
        <fullName evidence="1">Uncharacterized protein</fullName>
    </submittedName>
</protein>
<dbReference type="PaxDb" id="65489-OBART10G12760.1"/>
<dbReference type="EnsemblPlants" id="OBART10G12760.1">
    <property type="protein sequence ID" value="OBART10G12760.1"/>
    <property type="gene ID" value="OBART10G12760"/>
</dbReference>